<comment type="caution">
    <text evidence="1">The sequence shown here is derived from an EMBL/GenBank/DDBJ whole genome shotgun (WGS) entry which is preliminary data.</text>
</comment>
<dbReference type="Proteomes" id="UP000240987">
    <property type="component" value="Unassembled WGS sequence"/>
</dbReference>
<accession>A0A2T3J6Z9</accession>
<reference evidence="1 2" key="1">
    <citation type="submission" date="2018-01" db="EMBL/GenBank/DDBJ databases">
        <title>Whole genome sequencing of Histamine producing bacteria.</title>
        <authorList>
            <person name="Butler K."/>
        </authorList>
    </citation>
    <scope>NUCLEOTIDE SEQUENCE [LARGE SCALE GENOMIC DNA]</scope>
    <source>
        <strain evidence="1 2">JCM 12947</strain>
    </source>
</reference>
<dbReference type="EMBL" id="PYMJ01000049">
    <property type="protein sequence ID" value="PSU44519.1"/>
    <property type="molecule type" value="Genomic_DNA"/>
</dbReference>
<keyword evidence="2" id="KW-1185">Reference proteome</keyword>
<dbReference type="RefSeq" id="WP_107245910.1">
    <property type="nucleotide sequence ID" value="NZ_PYMJ01000049.1"/>
</dbReference>
<protein>
    <submittedName>
        <fullName evidence="1">Uncharacterized protein</fullName>
    </submittedName>
</protein>
<evidence type="ECO:0000313" key="2">
    <source>
        <dbReference type="Proteomes" id="UP000240987"/>
    </source>
</evidence>
<evidence type="ECO:0000313" key="1">
    <source>
        <dbReference type="EMBL" id="PSU44519.1"/>
    </source>
</evidence>
<name>A0A2T3J6Z9_9GAMM</name>
<gene>
    <name evidence="1" type="ORF">C9J12_26990</name>
</gene>
<dbReference type="AlphaFoldDB" id="A0A2T3J6Z9"/>
<proteinExistence type="predicted"/>
<organism evidence="1 2">
    <name type="scientific">Photobacterium frigidiphilum</name>
    <dbReference type="NCBI Taxonomy" id="264736"/>
    <lineage>
        <taxon>Bacteria</taxon>
        <taxon>Pseudomonadati</taxon>
        <taxon>Pseudomonadota</taxon>
        <taxon>Gammaproteobacteria</taxon>
        <taxon>Vibrionales</taxon>
        <taxon>Vibrionaceae</taxon>
        <taxon>Photobacterium</taxon>
    </lineage>
</organism>
<sequence>MSNNAANHNRIMKWGDYSHSKPRIYLPKPYITAIAKLIKQSTDLKHRQCVTLVGNCFCGVDKCFNEYHDSHRFDIDFRTAMEEHVDIVSECINELSKRTGVNTERILAILKQPIQTNKSNKPFVARHTT</sequence>